<evidence type="ECO:0000313" key="2">
    <source>
        <dbReference type="EMBL" id="KDQ54624.1"/>
    </source>
</evidence>
<keyword evidence="1 2" id="KW-0378">Hydrolase</keyword>
<evidence type="ECO:0000313" key="3">
    <source>
        <dbReference type="Proteomes" id="UP000027265"/>
    </source>
</evidence>
<dbReference type="EMBL" id="KL197728">
    <property type="protein sequence ID" value="KDQ54624.1"/>
    <property type="molecule type" value="Genomic_DNA"/>
</dbReference>
<dbReference type="OrthoDB" id="2305845at2759"/>
<proteinExistence type="predicted"/>
<dbReference type="PANTHER" id="PTHR41814:SF1">
    <property type="entry name" value="CELLULASE"/>
    <property type="match status" value="1"/>
</dbReference>
<dbReference type="HOGENOM" id="CLU_037534_1_0_1"/>
<dbReference type="GO" id="GO:0005975">
    <property type="term" value="P:carbohydrate metabolic process"/>
    <property type="evidence" value="ECO:0007669"/>
    <property type="project" value="InterPro"/>
</dbReference>
<dbReference type="Proteomes" id="UP000027265">
    <property type="component" value="Unassembled WGS sequence"/>
</dbReference>
<accession>A0A067PIK2</accession>
<dbReference type="Pfam" id="PF07470">
    <property type="entry name" value="Glyco_hydro_88"/>
    <property type="match status" value="1"/>
</dbReference>
<protein>
    <submittedName>
        <fullName evidence="2">Glycoside hydrolase family 105 protein</fullName>
    </submittedName>
</protein>
<dbReference type="GO" id="GO:0016787">
    <property type="term" value="F:hydrolase activity"/>
    <property type="evidence" value="ECO:0007669"/>
    <property type="project" value="UniProtKB-KW"/>
</dbReference>
<reference evidence="3" key="1">
    <citation type="journal article" date="2014" name="Proc. Natl. Acad. Sci. U.S.A.">
        <title>Extensive sampling of basidiomycete genomes demonstrates inadequacy of the white-rot/brown-rot paradigm for wood decay fungi.</title>
        <authorList>
            <person name="Riley R."/>
            <person name="Salamov A.A."/>
            <person name="Brown D.W."/>
            <person name="Nagy L.G."/>
            <person name="Floudas D."/>
            <person name="Held B.W."/>
            <person name="Levasseur A."/>
            <person name="Lombard V."/>
            <person name="Morin E."/>
            <person name="Otillar R."/>
            <person name="Lindquist E.A."/>
            <person name="Sun H."/>
            <person name="LaButti K.M."/>
            <person name="Schmutz J."/>
            <person name="Jabbour D."/>
            <person name="Luo H."/>
            <person name="Baker S.E."/>
            <person name="Pisabarro A.G."/>
            <person name="Walton J.D."/>
            <person name="Blanchette R.A."/>
            <person name="Henrissat B."/>
            <person name="Martin F."/>
            <person name="Cullen D."/>
            <person name="Hibbett D.S."/>
            <person name="Grigoriev I.V."/>
        </authorList>
    </citation>
    <scope>NUCLEOTIDE SEQUENCE [LARGE SCALE GENOMIC DNA]</scope>
    <source>
        <strain evidence="3">MUCL 33604</strain>
    </source>
</reference>
<dbReference type="SUPFAM" id="SSF48208">
    <property type="entry name" value="Six-hairpin glycosidases"/>
    <property type="match status" value="1"/>
</dbReference>
<dbReference type="InterPro" id="IPR012341">
    <property type="entry name" value="6hp_glycosidase-like_sf"/>
</dbReference>
<dbReference type="InParanoid" id="A0A067PIK2"/>
<dbReference type="Gene3D" id="1.50.10.10">
    <property type="match status" value="1"/>
</dbReference>
<keyword evidence="3" id="KW-1185">Reference proteome</keyword>
<name>A0A067PIK2_9AGAM</name>
<evidence type="ECO:0000256" key="1">
    <source>
        <dbReference type="ARBA" id="ARBA00022801"/>
    </source>
</evidence>
<dbReference type="InterPro" id="IPR008928">
    <property type="entry name" value="6-hairpin_glycosidase_sf"/>
</dbReference>
<dbReference type="InterPro" id="IPR010905">
    <property type="entry name" value="Glyco_hydro_88"/>
</dbReference>
<organism evidence="2 3">
    <name type="scientific">Jaapia argillacea MUCL 33604</name>
    <dbReference type="NCBI Taxonomy" id="933084"/>
    <lineage>
        <taxon>Eukaryota</taxon>
        <taxon>Fungi</taxon>
        <taxon>Dikarya</taxon>
        <taxon>Basidiomycota</taxon>
        <taxon>Agaricomycotina</taxon>
        <taxon>Agaricomycetes</taxon>
        <taxon>Agaricomycetidae</taxon>
        <taxon>Jaapiales</taxon>
        <taxon>Jaapiaceae</taxon>
        <taxon>Jaapia</taxon>
    </lineage>
</organism>
<sequence>MEQQQERKGMIEKVVRAMMCMSRASWEQGTAAQAMYELHKSFPEDFGTQYFVCLSHDAVVRQSDDGRLSARLCRGDQGSLDTTAGLEALIRAYEVTLDDFYLSAAKRVTSYLLTGIPKSENGTWSHLAEKVELWIDALYMGPPGLAAAGAAWGELEYIKEAIKQIKGYVDAMWDREQKLFSHIWDPIGKKFIRRAFWGVGNGWAISGMARVLDFIPESLQQDRSYIISVIFETINSLLSHIRPDHLFHDIVDDPSTFVETNLSQQLAYTIFTLRNAGYLAADRENGWIEKARLMRQAAWEKVDGLGLVQGVCGSPSFDHAGTATEGQAFFILMEAEYQKFLEHKTE</sequence>
<gene>
    <name evidence="2" type="ORF">JAAARDRAFT_400171</name>
</gene>
<dbReference type="AlphaFoldDB" id="A0A067PIK2"/>
<dbReference type="PANTHER" id="PTHR41814">
    <property type="entry name" value="EXPRESSED PROTEIN"/>
    <property type="match status" value="1"/>
</dbReference>